<evidence type="ECO:0000256" key="3">
    <source>
        <dbReference type="ARBA" id="ARBA00023163"/>
    </source>
</evidence>
<dbReference type="CDD" id="cd12148">
    <property type="entry name" value="fungal_TF_MHR"/>
    <property type="match status" value="1"/>
</dbReference>
<feature type="compositionally biased region" description="Polar residues" evidence="6">
    <location>
        <begin position="1337"/>
        <end position="1357"/>
    </location>
</feature>
<keyword evidence="2" id="KW-0238">DNA-binding</keyword>
<dbReference type="PROSITE" id="PS00463">
    <property type="entry name" value="ZN2_CY6_FUNGAL_1"/>
    <property type="match status" value="1"/>
</dbReference>
<evidence type="ECO:0000313" key="8">
    <source>
        <dbReference type="EMBL" id="CAY69218.1"/>
    </source>
</evidence>
<dbReference type="SUPFAM" id="SSF57701">
    <property type="entry name" value="Zn2/Cys6 DNA-binding domain"/>
    <property type="match status" value="1"/>
</dbReference>
<dbReference type="InterPro" id="IPR001138">
    <property type="entry name" value="Zn2Cys6_DnaBD"/>
</dbReference>
<evidence type="ECO:0000256" key="6">
    <source>
        <dbReference type="SAM" id="MobiDB-lite"/>
    </source>
</evidence>
<gene>
    <name evidence="8" type="ordered locus">PAS_chr2-1_0582</name>
</gene>
<feature type="region of interest" description="Disordered" evidence="6">
    <location>
        <begin position="412"/>
        <end position="452"/>
    </location>
</feature>
<feature type="compositionally biased region" description="Polar residues" evidence="6">
    <location>
        <begin position="1103"/>
        <end position="1112"/>
    </location>
</feature>
<feature type="compositionally biased region" description="Polar residues" evidence="6">
    <location>
        <begin position="1313"/>
        <end position="1329"/>
    </location>
</feature>
<dbReference type="Gene3D" id="4.10.240.10">
    <property type="entry name" value="Zn(2)-C6 fungal-type DNA-binding domain"/>
    <property type="match status" value="1"/>
</dbReference>
<feature type="coiled-coil region" evidence="5">
    <location>
        <begin position="108"/>
        <end position="135"/>
    </location>
</feature>
<name>C4R144_KOMPG</name>
<dbReference type="HOGENOM" id="CLU_004380_0_0_1"/>
<dbReference type="InterPro" id="IPR036864">
    <property type="entry name" value="Zn2-C6_fun-type_DNA-bd_sf"/>
</dbReference>
<evidence type="ECO:0000256" key="4">
    <source>
        <dbReference type="ARBA" id="ARBA00023242"/>
    </source>
</evidence>
<dbReference type="Pfam" id="PF00172">
    <property type="entry name" value="Zn_clus"/>
    <property type="match status" value="1"/>
</dbReference>
<evidence type="ECO:0000256" key="2">
    <source>
        <dbReference type="ARBA" id="ARBA00023125"/>
    </source>
</evidence>
<feature type="compositionally biased region" description="Polar residues" evidence="6">
    <location>
        <begin position="288"/>
        <end position="308"/>
    </location>
</feature>
<feature type="compositionally biased region" description="Polar residues" evidence="6">
    <location>
        <begin position="1365"/>
        <end position="1375"/>
    </location>
</feature>
<dbReference type="GeneID" id="8198019"/>
<dbReference type="Proteomes" id="UP000000314">
    <property type="component" value="Chromosome 2"/>
</dbReference>
<feature type="compositionally biased region" description="Polar residues" evidence="6">
    <location>
        <begin position="441"/>
        <end position="452"/>
    </location>
</feature>
<dbReference type="RefSeq" id="XP_002491498.1">
    <property type="nucleotide sequence ID" value="XM_002491453.1"/>
</dbReference>
<feature type="region of interest" description="Disordered" evidence="6">
    <location>
        <begin position="1081"/>
        <end position="1112"/>
    </location>
</feature>
<dbReference type="GO" id="GO:0005634">
    <property type="term" value="C:nucleus"/>
    <property type="evidence" value="ECO:0007669"/>
    <property type="project" value="TreeGrafter"/>
</dbReference>
<feature type="domain" description="Zn(2)-C6 fungal-type" evidence="7">
    <location>
        <begin position="26"/>
        <end position="58"/>
    </location>
</feature>
<keyword evidence="9" id="KW-1185">Reference proteome</keyword>
<dbReference type="SMART" id="SM00066">
    <property type="entry name" value="GAL4"/>
    <property type="match status" value="1"/>
</dbReference>
<dbReference type="KEGG" id="ppa:PAS_chr2-1_0582"/>
<keyword evidence="5" id="KW-0175">Coiled coil</keyword>
<keyword evidence="4" id="KW-0539">Nucleus</keyword>
<evidence type="ECO:0000313" key="9">
    <source>
        <dbReference type="Proteomes" id="UP000000314"/>
    </source>
</evidence>
<dbReference type="EMBL" id="FN392320">
    <property type="protein sequence ID" value="CAY69218.1"/>
    <property type="molecule type" value="Genomic_DNA"/>
</dbReference>
<keyword evidence="1" id="KW-0805">Transcription regulation</keyword>
<dbReference type="GO" id="GO:0008270">
    <property type="term" value="F:zinc ion binding"/>
    <property type="evidence" value="ECO:0007669"/>
    <property type="project" value="InterPro"/>
</dbReference>
<proteinExistence type="predicted"/>
<dbReference type="PROSITE" id="PS50048">
    <property type="entry name" value="ZN2_CY6_FUNGAL_2"/>
    <property type="match status" value="1"/>
</dbReference>
<organism evidence="8 9">
    <name type="scientific">Komagataella phaffii (strain GS115 / ATCC 20864)</name>
    <name type="common">Yeast</name>
    <name type="synonym">Pichia pastoris</name>
    <dbReference type="NCBI Taxonomy" id="644223"/>
    <lineage>
        <taxon>Eukaryota</taxon>
        <taxon>Fungi</taxon>
        <taxon>Dikarya</taxon>
        <taxon>Ascomycota</taxon>
        <taxon>Saccharomycotina</taxon>
        <taxon>Pichiomycetes</taxon>
        <taxon>Pichiales</taxon>
        <taxon>Pichiaceae</taxon>
        <taxon>Komagataella</taxon>
    </lineage>
</organism>
<dbReference type="FunCoup" id="C4R144">
    <property type="interactions" value="490"/>
</dbReference>
<dbReference type="GO" id="GO:0000978">
    <property type="term" value="F:RNA polymerase II cis-regulatory region sequence-specific DNA binding"/>
    <property type="evidence" value="ECO:0007669"/>
    <property type="project" value="TreeGrafter"/>
</dbReference>
<feature type="region of interest" description="Disordered" evidence="6">
    <location>
        <begin position="1135"/>
        <end position="1169"/>
    </location>
</feature>
<dbReference type="GO" id="GO:0000981">
    <property type="term" value="F:DNA-binding transcription factor activity, RNA polymerase II-specific"/>
    <property type="evidence" value="ECO:0007669"/>
    <property type="project" value="InterPro"/>
</dbReference>
<feature type="compositionally biased region" description="Low complexity" evidence="6">
    <location>
        <begin position="1252"/>
        <end position="1306"/>
    </location>
</feature>
<evidence type="ECO:0000256" key="5">
    <source>
        <dbReference type="SAM" id="Coils"/>
    </source>
</evidence>
<sequence>MGSQDENLCPSERIKLKRKRNRVPVSCTICRRRKVKCDKKKPICTNCKKNGVPHLCYYLEPSWAKPLVNSELLSMGGNPEQLTSAQPVPASIIVNTPSNTLDHNQSDSIQKDEEVRQLRQRVQDLEKLLMEKGDTGAQIHRNADGSLPDDREVVNLIANSDILYTTRHEQKFMFPLIYKINIFSWLFITKTDAYLNDLWQKIFNLRRHYEYYYNNHTVADASLASLGSLSTPLKNSLSSGSNFQEPNTLAVDFTSGLSNSSKRPFEHMDQSNQSDFKETEIKKEVLSSDRTISQTTTPSSNDSSSGAAPTSMCPVTGEMGQCPVSGNMEKDVVNMKEVNLLSGNTGKCPVIPTSESVFPNLSSEEDKNEPRVCPLMIGDARSLFREKLSKLNDTNLAKRALVASAYNSPMLDSTNTAMNHNPGSVQMKKSSSDESKISPSNTPSPSVYQSPLTLTPMQLDTSQDDDKWNGGNTGCPVLGCDMNSKKPKSSKKKIKTFTITSVKHLNYSNTKQAINIIEKNIPPRKVCWLLVDRFFDLLYLQFPCIDEVSFRKKVASIIGPKDGSTNKIRLSSLGSNYNEDFMTVCLLILLIRLSWLSLPINLARKYDRPLTNEEKIMSKPENLVPMVLVDLIKEIFTNTKMFGKPSIVILQVGIFLKCYNIFSPEDGFDLDDSYNTSSASDATGDITSESLNLNSINFLSSLVTLANTIGINRDPLFYRNFQSTCSNDSQANINLFRKRHLWRKLWFTLISLNVVTNISLGDYSKMLAINLDMDPVMGTQNKSWDCKLPGEVESELLSEAFSDPALLERELKVVSNYKLEYEVNYTIFQGMDLLINHSKVPSKENVDLVLGKLNDIVKRDERYTGIPTPWDMKTEPFLVFYEDSSNSSKLDIVVRIFKFRLFLTAKILLFVINYIMFINYEKELQSCPEEKIATYQGYFNRYFEDTLLLAIEDYKLFGDFFDNSAKYFPNHGGELMLYPFLMILNHRSNQFLISIILRLQQDSEPTIQLLNHNGIARDDLLMRLFQYLKNFLEKLDQLTKNYYYAWRLKKLIRFFYNVLVNSNRLFSINFDNLNSGIERKSIHDRKNSSQSPSATNLFKRLKGSNSNSSNNVAEPVQCPVFRNIDTQFVPTLVSQPSSQPASVNGSFSHQSNNKGYRQSIETEGPQSSQAKQIMESFPLFSMENSENIQKNIEFLNDNFFMDLNDFDDAVDDLTPVSTSFPMAENSLFQNSNEIDFTYADISSFSRDRFPAQQEQQQQHQQQHQRQQQQQQQQQQHQQPQQHQQHQPHQQQQQQHHQHQKTQQQQPIAPVSQMLGSSSNLPNDSVQRSSPIFPGSPNRMSENEQLTRPFTQNFTGQEELQDGHQNEQLQPRSLTPRSQEQHEQQQLQQRQQQSSQLGVNVVRMRTGNTPEQPPQEQSQQPAAPIWNYPY</sequence>
<feature type="compositionally biased region" description="Polar residues" evidence="6">
    <location>
        <begin position="412"/>
        <end position="424"/>
    </location>
</feature>
<dbReference type="InParanoid" id="C4R144"/>
<dbReference type="eggNOG" id="ENOG502SABA">
    <property type="taxonomic scope" value="Eukaryota"/>
</dbReference>
<keyword evidence="3" id="KW-0804">Transcription</keyword>
<evidence type="ECO:0000259" key="7">
    <source>
        <dbReference type="PROSITE" id="PS50048"/>
    </source>
</evidence>
<reference evidence="8 9" key="1">
    <citation type="journal article" date="2009" name="Nat. Biotechnol.">
        <title>Genome sequence of the recombinant protein production host Pichia pastoris.</title>
        <authorList>
            <person name="De Schutter K."/>
            <person name="Lin Y.C."/>
            <person name="Tiels P."/>
            <person name="Van Hecke A."/>
            <person name="Glinka S."/>
            <person name="Weber-Lehmann J."/>
            <person name="Rouze P."/>
            <person name="Van de Peer Y."/>
            <person name="Callewaert N."/>
        </authorList>
    </citation>
    <scope>NUCLEOTIDE SEQUENCE [LARGE SCALE GENOMIC DNA]</scope>
    <source>
        <strain evidence="9">GS115 / ATCC 20864</strain>
    </source>
</reference>
<dbReference type="PANTHER" id="PTHR31069">
    <property type="entry name" value="OLEATE-ACTIVATED TRANSCRIPTION FACTOR 1-RELATED"/>
    <property type="match status" value="1"/>
</dbReference>
<accession>C4R144</accession>
<dbReference type="OrthoDB" id="4159781at2759"/>
<evidence type="ECO:0000256" key="1">
    <source>
        <dbReference type="ARBA" id="ARBA00023015"/>
    </source>
</evidence>
<feature type="compositionally biased region" description="Low complexity" evidence="6">
    <location>
        <begin position="1383"/>
        <end position="1396"/>
    </location>
</feature>
<feature type="compositionally biased region" description="Low complexity" evidence="6">
    <location>
        <begin position="1413"/>
        <end position="1423"/>
    </location>
</feature>
<feature type="region of interest" description="Disordered" evidence="6">
    <location>
        <begin position="284"/>
        <end position="321"/>
    </location>
</feature>
<protein>
    <recommendedName>
        <fullName evidence="7">Zn(2)-C6 fungal-type domain-containing protein</fullName>
    </recommendedName>
</protein>
<dbReference type="STRING" id="644223.C4R144"/>
<dbReference type="OMA" id="FRKRHLW"/>
<dbReference type="CDD" id="cd00067">
    <property type="entry name" value="GAL4"/>
    <property type="match status" value="1"/>
</dbReference>
<dbReference type="InterPro" id="IPR050675">
    <property type="entry name" value="OAF3"/>
</dbReference>
<dbReference type="PANTHER" id="PTHR31069:SF12">
    <property type="entry name" value="TRANSCRIPTION FACTOR DOMAIN-CONTAINING PROTEIN"/>
    <property type="match status" value="1"/>
</dbReference>
<feature type="region of interest" description="Disordered" evidence="6">
    <location>
        <begin position="1247"/>
        <end position="1429"/>
    </location>
</feature>
<dbReference type="GO" id="GO:0045944">
    <property type="term" value="P:positive regulation of transcription by RNA polymerase II"/>
    <property type="evidence" value="ECO:0007669"/>
    <property type="project" value="TreeGrafter"/>
</dbReference>